<organism evidence="1 2">
    <name type="scientific">Lasiodiplodia mahajangana</name>
    <dbReference type="NCBI Taxonomy" id="1108764"/>
    <lineage>
        <taxon>Eukaryota</taxon>
        <taxon>Fungi</taxon>
        <taxon>Dikarya</taxon>
        <taxon>Ascomycota</taxon>
        <taxon>Pezizomycotina</taxon>
        <taxon>Dothideomycetes</taxon>
        <taxon>Dothideomycetes incertae sedis</taxon>
        <taxon>Botryosphaeriales</taxon>
        <taxon>Botryosphaeriaceae</taxon>
        <taxon>Lasiodiplodia</taxon>
    </lineage>
</organism>
<gene>
    <name evidence="1" type="ORF">O1611_g9749</name>
</gene>
<reference evidence="1" key="1">
    <citation type="submission" date="2022-12" db="EMBL/GenBank/DDBJ databases">
        <title>Genome Sequence of Lasiodiplodia mahajangana.</title>
        <authorList>
            <person name="Buettner E."/>
        </authorList>
    </citation>
    <scope>NUCLEOTIDE SEQUENCE</scope>
    <source>
        <strain evidence="1">VT137</strain>
    </source>
</reference>
<protein>
    <submittedName>
        <fullName evidence="1">Uncharacterized protein</fullName>
    </submittedName>
</protein>
<comment type="caution">
    <text evidence="1">The sequence shown here is derived from an EMBL/GenBank/DDBJ whole genome shotgun (WGS) entry which is preliminary data.</text>
</comment>
<dbReference type="EMBL" id="JAPUUL010003475">
    <property type="protein sequence ID" value="KAJ8122802.1"/>
    <property type="molecule type" value="Genomic_DNA"/>
</dbReference>
<sequence>MTTTDMGSGEFPDGGLGKSAYIHSIQYYDTNSVGHNYNGKDQLWTSDSKRYDLIAHWDSQTSFGSHFFLGGPGAGGKINA</sequence>
<dbReference type="Proteomes" id="UP001153332">
    <property type="component" value="Unassembled WGS sequence"/>
</dbReference>
<evidence type="ECO:0000313" key="2">
    <source>
        <dbReference type="Proteomes" id="UP001153332"/>
    </source>
</evidence>
<keyword evidence="2" id="KW-1185">Reference proteome</keyword>
<proteinExistence type="predicted"/>
<evidence type="ECO:0000313" key="1">
    <source>
        <dbReference type="EMBL" id="KAJ8122802.1"/>
    </source>
</evidence>
<name>A0ACC2J650_9PEZI</name>
<accession>A0ACC2J650</accession>